<dbReference type="Gene3D" id="1.10.3540.10">
    <property type="entry name" value="uncharacterized protein from magnetospirillum magneticum domain"/>
    <property type="match status" value="1"/>
</dbReference>
<reference evidence="1 2" key="1">
    <citation type="submission" date="2019-09" db="EMBL/GenBank/DDBJ databases">
        <title>Bifidobacterium canis sp. nov., isolated from the digestive tract of German Shepherd dog puppy.</title>
        <authorList>
            <person name="Bunesova V."/>
        </authorList>
    </citation>
    <scope>NUCLEOTIDE SEQUENCE [LARGE SCALE GENOMIC DNA]</scope>
    <source>
        <strain evidence="1 2">GSD1FS</strain>
    </source>
</reference>
<dbReference type="Proteomes" id="UP000487882">
    <property type="component" value="Unassembled WGS sequence"/>
</dbReference>
<sequence>MAASYGVESLGDTNKYRLSFTVGGLLEPQGVLLARLFADMTDITCDRVVGEDIVRVRKAAIDGNVLGMRSHTSNVRFVSETSKRLSALSVREITYLASAEASYDDRSALMWVAMCRYYRIVGVFAKDVLRGNFLAGKETVNKDDYDRFMRNAAMWHPEIEQLSELTYRKLRQNVFTRWMTLV</sequence>
<evidence type="ECO:0008006" key="3">
    <source>
        <dbReference type="Google" id="ProtNLM"/>
    </source>
</evidence>
<accession>A0A7K1J3K8</accession>
<organism evidence="1 2">
    <name type="scientific">Bifidobacterium canis</name>
    <dbReference type="NCBI Taxonomy" id="2610880"/>
    <lineage>
        <taxon>Bacteria</taxon>
        <taxon>Bacillati</taxon>
        <taxon>Actinomycetota</taxon>
        <taxon>Actinomycetes</taxon>
        <taxon>Bifidobacteriales</taxon>
        <taxon>Bifidobacteriaceae</taxon>
        <taxon>Bifidobacterium</taxon>
    </lineage>
</organism>
<keyword evidence="2" id="KW-1185">Reference proteome</keyword>
<proteinExistence type="predicted"/>
<dbReference type="InterPro" id="IPR023137">
    <property type="entry name" value="BrxA_sf"/>
</dbReference>
<dbReference type="EMBL" id="WNLP01000001">
    <property type="protein sequence ID" value="MUH59131.1"/>
    <property type="molecule type" value="Genomic_DNA"/>
</dbReference>
<evidence type="ECO:0000313" key="2">
    <source>
        <dbReference type="Proteomes" id="UP000487882"/>
    </source>
</evidence>
<dbReference type="Pfam" id="PF08849">
    <property type="entry name" value="BrxA"/>
    <property type="match status" value="1"/>
</dbReference>
<name>A0A7K1J3K8_9BIFI</name>
<evidence type="ECO:0000313" key="1">
    <source>
        <dbReference type="EMBL" id="MUH59131.1"/>
    </source>
</evidence>
<comment type="caution">
    <text evidence="1">The sequence shown here is derived from an EMBL/GenBank/DDBJ whole genome shotgun (WGS) entry which is preliminary data.</text>
</comment>
<dbReference type="InterPro" id="IPR014948">
    <property type="entry name" value="BrxA"/>
</dbReference>
<dbReference type="AlphaFoldDB" id="A0A7K1J3K8"/>
<gene>
    <name evidence="1" type="ORF">GSD1FS_0445</name>
</gene>
<protein>
    <recommendedName>
        <fullName evidence="3">DUF1819 family protein</fullName>
    </recommendedName>
</protein>